<accession>A0A1Q9LNF9</accession>
<evidence type="ECO:0000313" key="9">
    <source>
        <dbReference type="EMBL" id="OLR93560.1"/>
    </source>
</evidence>
<dbReference type="AlphaFoldDB" id="A0A1Q9LNF9"/>
<dbReference type="PROSITE" id="PS00086">
    <property type="entry name" value="CYTOCHROME_P450"/>
    <property type="match status" value="1"/>
</dbReference>
<evidence type="ECO:0000256" key="7">
    <source>
        <dbReference type="RuleBase" id="RU000461"/>
    </source>
</evidence>
<evidence type="ECO:0000256" key="2">
    <source>
        <dbReference type="ARBA" id="ARBA00022617"/>
    </source>
</evidence>
<evidence type="ECO:0000256" key="1">
    <source>
        <dbReference type="ARBA" id="ARBA00010617"/>
    </source>
</evidence>
<keyword evidence="6 7" id="KW-0503">Monooxygenase</keyword>
<dbReference type="STRING" id="1193682.BJP25_14810"/>
<dbReference type="PANTHER" id="PTHR46696">
    <property type="entry name" value="P450, PUTATIVE (EUROFUNG)-RELATED"/>
    <property type="match status" value="1"/>
</dbReference>
<evidence type="ECO:0000256" key="4">
    <source>
        <dbReference type="ARBA" id="ARBA00023002"/>
    </source>
</evidence>
<evidence type="ECO:0000256" key="8">
    <source>
        <dbReference type="SAM" id="MobiDB-lite"/>
    </source>
</evidence>
<name>A0A1Q9LNF9_9PSEU</name>
<dbReference type="OrthoDB" id="3664945at2"/>
<dbReference type="InterPro" id="IPR001128">
    <property type="entry name" value="Cyt_P450"/>
</dbReference>
<dbReference type="GO" id="GO:0016705">
    <property type="term" value="F:oxidoreductase activity, acting on paired donors, with incorporation or reduction of molecular oxygen"/>
    <property type="evidence" value="ECO:0007669"/>
    <property type="project" value="InterPro"/>
</dbReference>
<keyword evidence="3 7" id="KW-0479">Metal-binding</keyword>
<dbReference type="FunFam" id="1.10.630.10:FF:000018">
    <property type="entry name" value="Cytochrome P450 monooxygenase"/>
    <property type="match status" value="1"/>
</dbReference>
<sequence length="408" mass="44316">MSTLTSGGAVAPGTEAPAYPTDRGGCPFRQPAGLAEFRDRAPVARATFASGREGWLATGHAEVRAILRDPRFSVRIPGSLHESADVVKHLPGRGSLLWQDGEEHDSDRRLLAREFTVRRMNLLRPNIQRIVDEHIDRMLAARAPVDLVKMFAVPVPSAVISDLFGVPEDVREDFQSGAEAMMALNTDPEALAAAGMRVSMIVYQVIQRKRAEPGDDLISGLLALPDPEGVLTDEFLVTMASTLLIAAHDTTACMIGLGTALLLDNPDQLALLRERPDLVPGAVEEMLRYLSIAQRGAERVAVEDVEIAGVTIKAGDQVAVHIPGANLDPAISEGAEDFDVTRRPTPHVAFGFGSHQCIGQQLARIELQVVFETLLRRLPGLALAKPIDQIPFRDEMVFYGVHELPVTF</sequence>
<dbReference type="GO" id="GO:0005506">
    <property type="term" value="F:iron ion binding"/>
    <property type="evidence" value="ECO:0007669"/>
    <property type="project" value="InterPro"/>
</dbReference>
<dbReference type="EMBL" id="MKQR01000009">
    <property type="protein sequence ID" value="OLR93560.1"/>
    <property type="molecule type" value="Genomic_DNA"/>
</dbReference>
<dbReference type="PRINTS" id="PR00385">
    <property type="entry name" value="P450"/>
</dbReference>
<dbReference type="Gene3D" id="1.10.630.10">
    <property type="entry name" value="Cytochrome P450"/>
    <property type="match status" value="1"/>
</dbReference>
<dbReference type="GO" id="GO:0004497">
    <property type="term" value="F:monooxygenase activity"/>
    <property type="evidence" value="ECO:0007669"/>
    <property type="project" value="UniProtKB-KW"/>
</dbReference>
<dbReference type="Proteomes" id="UP000186040">
    <property type="component" value="Unassembled WGS sequence"/>
</dbReference>
<dbReference type="RefSeq" id="WP_075974455.1">
    <property type="nucleotide sequence ID" value="NZ_MKQR01000009.1"/>
</dbReference>
<dbReference type="InterPro" id="IPR017972">
    <property type="entry name" value="Cyt_P450_CS"/>
</dbReference>
<evidence type="ECO:0000256" key="5">
    <source>
        <dbReference type="ARBA" id="ARBA00023004"/>
    </source>
</evidence>
<dbReference type="SUPFAM" id="SSF48264">
    <property type="entry name" value="Cytochrome P450"/>
    <property type="match status" value="1"/>
</dbReference>
<keyword evidence="10" id="KW-1185">Reference proteome</keyword>
<dbReference type="GO" id="GO:0020037">
    <property type="term" value="F:heme binding"/>
    <property type="evidence" value="ECO:0007669"/>
    <property type="project" value="InterPro"/>
</dbReference>
<evidence type="ECO:0000256" key="3">
    <source>
        <dbReference type="ARBA" id="ARBA00022723"/>
    </source>
</evidence>
<dbReference type="InterPro" id="IPR002397">
    <property type="entry name" value="Cyt_P450_B"/>
</dbReference>
<organism evidence="9 10">
    <name type="scientific">Actinokineospora bangkokensis</name>
    <dbReference type="NCBI Taxonomy" id="1193682"/>
    <lineage>
        <taxon>Bacteria</taxon>
        <taxon>Bacillati</taxon>
        <taxon>Actinomycetota</taxon>
        <taxon>Actinomycetes</taxon>
        <taxon>Pseudonocardiales</taxon>
        <taxon>Pseudonocardiaceae</taxon>
        <taxon>Actinokineospora</taxon>
    </lineage>
</organism>
<dbReference type="CDD" id="cd11030">
    <property type="entry name" value="CYP105-like"/>
    <property type="match status" value="1"/>
</dbReference>
<keyword evidence="2 7" id="KW-0349">Heme</keyword>
<feature type="region of interest" description="Disordered" evidence="8">
    <location>
        <begin position="1"/>
        <end position="27"/>
    </location>
</feature>
<evidence type="ECO:0000256" key="6">
    <source>
        <dbReference type="ARBA" id="ARBA00023033"/>
    </source>
</evidence>
<evidence type="ECO:0000313" key="10">
    <source>
        <dbReference type="Proteomes" id="UP000186040"/>
    </source>
</evidence>
<evidence type="ECO:0008006" key="11">
    <source>
        <dbReference type="Google" id="ProtNLM"/>
    </source>
</evidence>
<dbReference type="Pfam" id="PF00067">
    <property type="entry name" value="p450"/>
    <property type="match status" value="1"/>
</dbReference>
<comment type="caution">
    <text evidence="9">The sequence shown here is derived from an EMBL/GenBank/DDBJ whole genome shotgun (WGS) entry which is preliminary data.</text>
</comment>
<dbReference type="PANTHER" id="PTHR46696:SF1">
    <property type="entry name" value="CYTOCHROME P450 YJIB-RELATED"/>
    <property type="match status" value="1"/>
</dbReference>
<keyword evidence="5 7" id="KW-0408">Iron</keyword>
<dbReference type="InterPro" id="IPR036396">
    <property type="entry name" value="Cyt_P450_sf"/>
</dbReference>
<keyword evidence="4 7" id="KW-0560">Oxidoreductase</keyword>
<proteinExistence type="inferred from homology"/>
<protein>
    <recommendedName>
        <fullName evidence="11">Cytochrome</fullName>
    </recommendedName>
</protein>
<dbReference type="PRINTS" id="PR00359">
    <property type="entry name" value="BP450"/>
</dbReference>
<gene>
    <name evidence="9" type="ORF">BJP25_14810</name>
</gene>
<comment type="similarity">
    <text evidence="1 7">Belongs to the cytochrome P450 family.</text>
</comment>
<reference evidence="9 10" key="1">
    <citation type="submission" date="2016-10" db="EMBL/GenBank/DDBJ databases">
        <title>The Draft Genome Sequence of Actinokineospora bangkokensis 44EHWT reveals the biosynthetic pathway of antifungal compounds Thailandins with unusual extender unit butylmalonyl-CoA.</title>
        <authorList>
            <person name="Greule A."/>
            <person name="Intra B."/>
            <person name="Flemming S."/>
            <person name="Rommel M.G."/>
            <person name="Panbangred W."/>
            <person name="Bechthold A."/>
        </authorList>
    </citation>
    <scope>NUCLEOTIDE SEQUENCE [LARGE SCALE GENOMIC DNA]</scope>
    <source>
        <strain evidence="9 10">44EHW</strain>
    </source>
</reference>